<evidence type="ECO:0000259" key="4">
    <source>
        <dbReference type="Pfam" id="PF02894"/>
    </source>
</evidence>
<dbReference type="InterPro" id="IPR036291">
    <property type="entry name" value="NAD(P)-bd_dom_sf"/>
</dbReference>
<dbReference type="PANTHER" id="PTHR43708">
    <property type="entry name" value="CONSERVED EXPRESSED OXIDOREDUCTASE (EUROFUNG)"/>
    <property type="match status" value="1"/>
</dbReference>
<keyword evidence="2" id="KW-0560">Oxidoreductase</keyword>
<comment type="caution">
    <text evidence="5">The sequence shown here is derived from an EMBL/GenBank/DDBJ whole genome shotgun (WGS) entry which is preliminary data.</text>
</comment>
<dbReference type="InterPro" id="IPR004104">
    <property type="entry name" value="Gfo/Idh/MocA-like_OxRdtase_C"/>
</dbReference>
<dbReference type="Pfam" id="PF01408">
    <property type="entry name" value="GFO_IDH_MocA"/>
    <property type="match status" value="1"/>
</dbReference>
<dbReference type="EMBL" id="JAEUBF010000681">
    <property type="protein sequence ID" value="KAH3675965.1"/>
    <property type="molecule type" value="Genomic_DNA"/>
</dbReference>
<organism evidence="5 6">
    <name type="scientific">Wickerhamomyces mucosus</name>
    <dbReference type="NCBI Taxonomy" id="1378264"/>
    <lineage>
        <taxon>Eukaryota</taxon>
        <taxon>Fungi</taxon>
        <taxon>Dikarya</taxon>
        <taxon>Ascomycota</taxon>
        <taxon>Saccharomycotina</taxon>
        <taxon>Saccharomycetes</taxon>
        <taxon>Phaffomycetales</taxon>
        <taxon>Wickerhamomycetaceae</taxon>
        <taxon>Wickerhamomyces</taxon>
    </lineage>
</organism>
<sequence>MTKQLRVGFIGTGIFAKDTHLPAFQKKPNQYKPIAAFNRTKAKAEDFASAAGISSENVHDSLDEIISNPNVDFLDILLPVEYNLEVLTKAVEHKKPVIIEKPIAANIEQAKEIVKLDESTTVPIIIAEQWLYLNAITEINKRLPKIGEIVSFTYRATQPFERHGKYVNTSWRQKPKHIGGYLSDGGVHQLAVLTGVLGEVESVSALTKQLRPESGTVDTLFSTLKTKNGAIGTFIYGEKFGAVEKHGSFNIFGLNGSISLDFSDGKPKTLKLIVGPTGEEIQEEETIEVIESDPQGIDDEFEGAYQAIVQNDKSLIKSKPRVAFHHLAVIDAALKSAEKNGDHFKVEHP</sequence>
<reference evidence="5" key="2">
    <citation type="submission" date="2021-01" db="EMBL/GenBank/DDBJ databases">
        <authorList>
            <person name="Schikora-Tamarit M.A."/>
        </authorList>
    </citation>
    <scope>NUCLEOTIDE SEQUENCE</scope>
    <source>
        <strain evidence="5">CBS6341</strain>
    </source>
</reference>
<evidence type="ECO:0000256" key="2">
    <source>
        <dbReference type="ARBA" id="ARBA00023002"/>
    </source>
</evidence>
<evidence type="ECO:0000259" key="3">
    <source>
        <dbReference type="Pfam" id="PF01408"/>
    </source>
</evidence>
<evidence type="ECO:0000313" key="5">
    <source>
        <dbReference type="EMBL" id="KAH3675965.1"/>
    </source>
</evidence>
<evidence type="ECO:0000256" key="1">
    <source>
        <dbReference type="ARBA" id="ARBA00010928"/>
    </source>
</evidence>
<dbReference type="PANTHER" id="PTHR43708:SF5">
    <property type="entry name" value="CONSERVED EXPRESSED OXIDOREDUCTASE (EUROFUNG)-RELATED"/>
    <property type="match status" value="1"/>
</dbReference>
<keyword evidence="6" id="KW-1185">Reference proteome</keyword>
<protein>
    <recommendedName>
        <fullName evidence="7">Gfo/Idh/MocA-like oxidoreductase N-terminal domain-containing protein</fullName>
    </recommendedName>
</protein>
<comment type="similarity">
    <text evidence="1">Belongs to the Gfo/Idh/MocA family.</text>
</comment>
<dbReference type="Proteomes" id="UP000769528">
    <property type="component" value="Unassembled WGS sequence"/>
</dbReference>
<accession>A0A9P8TET6</accession>
<feature type="domain" description="Gfo/Idh/MocA-like oxidoreductase C-terminal" evidence="4">
    <location>
        <begin position="145"/>
        <end position="340"/>
    </location>
</feature>
<gene>
    <name evidence="5" type="ORF">WICMUC_002261</name>
</gene>
<reference evidence="5" key="1">
    <citation type="journal article" date="2021" name="Open Biol.">
        <title>Shared evolutionary footprints suggest mitochondrial oxidative damage underlies multiple complex I losses in fungi.</title>
        <authorList>
            <person name="Schikora-Tamarit M.A."/>
            <person name="Marcet-Houben M."/>
            <person name="Nosek J."/>
            <person name="Gabaldon T."/>
        </authorList>
    </citation>
    <scope>NUCLEOTIDE SEQUENCE</scope>
    <source>
        <strain evidence="5">CBS6341</strain>
    </source>
</reference>
<dbReference type="SUPFAM" id="SSF51735">
    <property type="entry name" value="NAD(P)-binding Rossmann-fold domains"/>
    <property type="match status" value="1"/>
</dbReference>
<name>A0A9P8TET6_9ASCO</name>
<dbReference type="SUPFAM" id="SSF55347">
    <property type="entry name" value="Glyceraldehyde-3-phosphate dehydrogenase-like, C-terminal domain"/>
    <property type="match status" value="1"/>
</dbReference>
<dbReference type="Gene3D" id="3.40.50.720">
    <property type="entry name" value="NAD(P)-binding Rossmann-like Domain"/>
    <property type="match status" value="1"/>
</dbReference>
<dbReference type="InterPro" id="IPR051317">
    <property type="entry name" value="Gfo/Idh/MocA_oxidoreduct"/>
</dbReference>
<feature type="domain" description="Gfo/Idh/MocA-like oxidoreductase N-terminal" evidence="3">
    <location>
        <begin position="5"/>
        <end position="122"/>
    </location>
</feature>
<dbReference type="GO" id="GO:0016491">
    <property type="term" value="F:oxidoreductase activity"/>
    <property type="evidence" value="ECO:0007669"/>
    <property type="project" value="UniProtKB-KW"/>
</dbReference>
<dbReference type="AlphaFoldDB" id="A0A9P8TET6"/>
<dbReference type="InterPro" id="IPR000683">
    <property type="entry name" value="Gfo/Idh/MocA-like_OxRdtase_N"/>
</dbReference>
<proteinExistence type="inferred from homology"/>
<evidence type="ECO:0008006" key="7">
    <source>
        <dbReference type="Google" id="ProtNLM"/>
    </source>
</evidence>
<dbReference type="OrthoDB" id="64915at2759"/>
<dbReference type="Gene3D" id="3.30.360.10">
    <property type="entry name" value="Dihydrodipicolinate Reductase, domain 2"/>
    <property type="match status" value="1"/>
</dbReference>
<evidence type="ECO:0000313" key="6">
    <source>
        <dbReference type="Proteomes" id="UP000769528"/>
    </source>
</evidence>
<dbReference type="Pfam" id="PF02894">
    <property type="entry name" value="GFO_IDH_MocA_C"/>
    <property type="match status" value="1"/>
</dbReference>
<dbReference type="GO" id="GO:0000166">
    <property type="term" value="F:nucleotide binding"/>
    <property type="evidence" value="ECO:0007669"/>
    <property type="project" value="InterPro"/>
</dbReference>